<feature type="transmembrane region" description="Helical" evidence="2">
    <location>
        <begin position="344"/>
        <end position="370"/>
    </location>
</feature>
<keyword evidence="2" id="KW-0472">Membrane</keyword>
<organism evidence="4 5">
    <name type="scientific">[Mycobacterium] burgundiense</name>
    <dbReference type="NCBI Taxonomy" id="3064286"/>
    <lineage>
        <taxon>Bacteria</taxon>
        <taxon>Bacillati</taxon>
        <taxon>Actinomycetota</taxon>
        <taxon>Actinomycetes</taxon>
        <taxon>Mycobacteriales</taxon>
        <taxon>Mycobacteriaceae</taxon>
        <taxon>Mycolicibacterium</taxon>
    </lineage>
</organism>
<feature type="transmembrane region" description="Helical" evidence="2">
    <location>
        <begin position="171"/>
        <end position="191"/>
    </location>
</feature>
<evidence type="ECO:0000256" key="2">
    <source>
        <dbReference type="SAM" id="Phobius"/>
    </source>
</evidence>
<sequence>MTANAPAPDRRNTLRTTTAAVLLILGLLLPWNIHVGLGVATTPGWAWLVLVLATALAVTAVTIPRLRLILTAPYFVVVLGFVLWAVVQAVRYGGSAAIPPGLGPGAWLGVAGALLLAAPAMGGAAAERLCSLLAAVSLVLGLAASVFNLYWRTRFVLPGISDPDVGTANLATAVTAVLYALVAVIPVVIGYRWLRSRHLEARLAAVLLGASALVAGVVVWVLPVGRDLDAFRGIAQNTGTSGVGFEGYLAWVAAAAIVGATAVFGTRQPAAAWRGAARRGLLLIAIWCFGTAALRIADVTLSGVLDLPSPPYNGTALMAFDLLTAVLALWLFTNSAGRGAPGRLMITLFVGLFAAAVCRLVVGVVLVPHVQPLGPGEASEVFGNALAQQITSTFDVTLAVLALVALVIAVLAPRRRARPVKVARVQRPAPVPAAAPAADPERPAPAIVVPGKVPTEAPSEPAPARIVRPGRGTD</sequence>
<dbReference type="Proteomes" id="UP001190465">
    <property type="component" value="Chromosome"/>
</dbReference>
<evidence type="ECO:0000259" key="3">
    <source>
        <dbReference type="Pfam" id="PF25592"/>
    </source>
</evidence>
<feature type="transmembrane region" description="Helical" evidence="2">
    <location>
        <begin position="248"/>
        <end position="267"/>
    </location>
</feature>
<reference evidence="4 5" key="1">
    <citation type="submission" date="2023-08" db="EMBL/GenBank/DDBJ databases">
        <authorList>
            <person name="Folkvardsen B D."/>
            <person name="Norman A."/>
        </authorList>
    </citation>
    <scope>NUCLEOTIDE SEQUENCE [LARGE SCALE GENOMIC DNA]</scope>
    <source>
        <strain evidence="4 5">Mu0053</strain>
    </source>
</reference>
<keyword evidence="5" id="KW-1185">Reference proteome</keyword>
<dbReference type="InterPro" id="IPR057697">
    <property type="entry name" value="DUF7937"/>
</dbReference>
<feature type="transmembrane region" description="Helical" evidence="2">
    <location>
        <begin position="45"/>
        <end position="63"/>
    </location>
</feature>
<feature type="domain" description="DUF7937" evidence="3">
    <location>
        <begin position="13"/>
        <end position="409"/>
    </location>
</feature>
<gene>
    <name evidence="4" type="ORF">MU0053_004444</name>
</gene>
<feature type="transmembrane region" description="Helical" evidence="2">
    <location>
        <begin position="106"/>
        <end position="125"/>
    </location>
</feature>
<evidence type="ECO:0000256" key="1">
    <source>
        <dbReference type="SAM" id="MobiDB-lite"/>
    </source>
</evidence>
<feature type="transmembrane region" description="Helical" evidence="2">
    <location>
        <begin position="12"/>
        <end position="33"/>
    </location>
</feature>
<feature type="transmembrane region" description="Helical" evidence="2">
    <location>
        <begin position="279"/>
        <end position="297"/>
    </location>
</feature>
<feature type="transmembrane region" description="Helical" evidence="2">
    <location>
        <begin position="132"/>
        <end position="151"/>
    </location>
</feature>
<name>A0ABM9M4M8_9MYCO</name>
<dbReference type="EMBL" id="OY726397">
    <property type="protein sequence ID" value="CAJ1510104.1"/>
    <property type="molecule type" value="Genomic_DNA"/>
</dbReference>
<keyword evidence="2" id="KW-0812">Transmembrane</keyword>
<dbReference type="Pfam" id="PF25592">
    <property type="entry name" value="DUF7937"/>
    <property type="match status" value="1"/>
</dbReference>
<feature type="transmembrane region" description="Helical" evidence="2">
    <location>
        <begin position="390"/>
        <end position="412"/>
    </location>
</feature>
<evidence type="ECO:0000313" key="4">
    <source>
        <dbReference type="EMBL" id="CAJ1510104.1"/>
    </source>
</evidence>
<keyword evidence="2" id="KW-1133">Transmembrane helix</keyword>
<dbReference type="RefSeq" id="WP_308479737.1">
    <property type="nucleotide sequence ID" value="NZ_OY726397.1"/>
</dbReference>
<feature type="transmembrane region" description="Helical" evidence="2">
    <location>
        <begin position="312"/>
        <end position="332"/>
    </location>
</feature>
<protein>
    <recommendedName>
        <fullName evidence="3">DUF7937 domain-containing protein</fullName>
    </recommendedName>
</protein>
<feature type="transmembrane region" description="Helical" evidence="2">
    <location>
        <begin position="68"/>
        <end position="86"/>
    </location>
</feature>
<proteinExistence type="predicted"/>
<evidence type="ECO:0000313" key="5">
    <source>
        <dbReference type="Proteomes" id="UP001190465"/>
    </source>
</evidence>
<accession>A0ABM9M4M8</accession>
<feature type="transmembrane region" description="Helical" evidence="2">
    <location>
        <begin position="203"/>
        <end position="222"/>
    </location>
</feature>
<feature type="region of interest" description="Disordered" evidence="1">
    <location>
        <begin position="430"/>
        <end position="474"/>
    </location>
</feature>